<organism evidence="1 2">
    <name type="scientific">Blepharisma stoltei</name>
    <dbReference type="NCBI Taxonomy" id="1481888"/>
    <lineage>
        <taxon>Eukaryota</taxon>
        <taxon>Sar</taxon>
        <taxon>Alveolata</taxon>
        <taxon>Ciliophora</taxon>
        <taxon>Postciliodesmatophora</taxon>
        <taxon>Heterotrichea</taxon>
        <taxon>Heterotrichida</taxon>
        <taxon>Blepharismidae</taxon>
        <taxon>Blepharisma</taxon>
    </lineage>
</organism>
<keyword evidence="2" id="KW-1185">Reference proteome</keyword>
<proteinExistence type="predicted"/>
<dbReference type="Proteomes" id="UP001162131">
    <property type="component" value="Unassembled WGS sequence"/>
</dbReference>
<reference evidence="1" key="1">
    <citation type="submission" date="2021-09" db="EMBL/GenBank/DDBJ databases">
        <authorList>
            <consortium name="AG Swart"/>
            <person name="Singh M."/>
            <person name="Singh A."/>
            <person name="Seah K."/>
            <person name="Emmerich C."/>
        </authorList>
    </citation>
    <scope>NUCLEOTIDE SEQUENCE</scope>
    <source>
        <strain evidence="1">ATCC30299</strain>
    </source>
</reference>
<comment type="caution">
    <text evidence="1">The sequence shown here is derived from an EMBL/GenBank/DDBJ whole genome shotgun (WGS) entry which is preliminary data.</text>
</comment>
<dbReference type="AlphaFoldDB" id="A0AAU9KF55"/>
<gene>
    <name evidence="1" type="ORF">BSTOLATCC_MIC65266</name>
</gene>
<name>A0AAU9KF55_9CILI</name>
<accession>A0AAU9KF55</accession>
<evidence type="ECO:0000313" key="2">
    <source>
        <dbReference type="Proteomes" id="UP001162131"/>
    </source>
</evidence>
<sequence length="72" mass="8092">MMAQSAGPIINSFKELYYIVKRNFGKDVRSNPIKLAKKANRIDLNNLGDFFGNETIADVGENQNFTQISNPN</sequence>
<dbReference type="EMBL" id="CAJZBQ010000063">
    <property type="protein sequence ID" value="CAG9335955.1"/>
    <property type="molecule type" value="Genomic_DNA"/>
</dbReference>
<evidence type="ECO:0000313" key="1">
    <source>
        <dbReference type="EMBL" id="CAG9335955.1"/>
    </source>
</evidence>
<protein>
    <submittedName>
        <fullName evidence="1">Uncharacterized protein</fullName>
    </submittedName>
</protein>